<feature type="region of interest" description="Disordered" evidence="1">
    <location>
        <begin position="461"/>
        <end position="502"/>
    </location>
</feature>
<dbReference type="Proteomes" id="UP000219689">
    <property type="component" value="Unassembled WGS sequence"/>
</dbReference>
<sequence>MHYTLIANSVDPDQVEERTINGDRHLVAKDVTFIRPMELAGGYVPEQSVANSAPDWDRSPLTINHPKNLPDRPWYDPDHDGFYVSANRDDEVRQRKVVGHAENPSRNGDGSVDADLAVNVDRVEAIADGEAVANEDAEAAEALLDALENGDPFDVSSQYFPQPLPPGTYDGAHRDQAEAIANADSIALLPTKSGVCSLEDGCGFKPQQATANADVVRAPVANADVDDWSDAAADDPETGEDTVEGNTNLPDGVETRDGREAAKTIAHSNGGADLTDGLDLDNPDDETKQSLGERLLTMLGWDSDDEETSNEPAESGVDVGSTPAANSSDPADEPGSTMDNREQLINEITSNSAITAESLEDACDERVELIHEDVTANTDPTGNGGSSGDTLADMSVDDLAGALADQGFVTEDGLEDVVANAQEQSEKEQRVERIVANSSEYDEDDKETLLETPEPVLEDIEAGVSSNATLPGASGAAGRATANAAGGDDLDDYSDGTIGGDL</sequence>
<evidence type="ECO:0000313" key="2">
    <source>
        <dbReference type="EMBL" id="PCR89312.1"/>
    </source>
</evidence>
<evidence type="ECO:0000256" key="1">
    <source>
        <dbReference type="SAM" id="MobiDB-lite"/>
    </source>
</evidence>
<proteinExistence type="predicted"/>
<reference evidence="2 3" key="1">
    <citation type="submission" date="2017-09" db="EMBL/GenBank/DDBJ databases">
        <title>Genome sequences of Natrinema ejinorence JCM 13890T.</title>
        <authorList>
            <person name="Roh S.W."/>
            <person name="Kim Y.B."/>
            <person name="Kim J.Y."/>
        </authorList>
    </citation>
    <scope>NUCLEOTIDE SEQUENCE [LARGE SCALE GENOMIC DNA]</scope>
    <source>
        <strain evidence="2 3">JCM 13890</strain>
    </source>
</reference>
<evidence type="ECO:0000313" key="3">
    <source>
        <dbReference type="Proteomes" id="UP000219689"/>
    </source>
</evidence>
<accession>A0A2A5QR68</accession>
<dbReference type="AlphaFoldDB" id="A0A2A5QR68"/>
<feature type="compositionally biased region" description="Acidic residues" evidence="1">
    <location>
        <begin position="224"/>
        <end position="243"/>
    </location>
</feature>
<dbReference type="RefSeq" id="WP_097378260.1">
    <property type="nucleotide sequence ID" value="NZ_NXNI01000001.1"/>
</dbReference>
<feature type="region of interest" description="Disordered" evidence="1">
    <location>
        <begin position="371"/>
        <end position="393"/>
    </location>
</feature>
<dbReference type="EMBL" id="NXNI01000001">
    <property type="protein sequence ID" value="PCR89312.1"/>
    <property type="molecule type" value="Genomic_DNA"/>
</dbReference>
<feature type="compositionally biased region" description="Low complexity" evidence="1">
    <location>
        <begin position="472"/>
        <end position="487"/>
    </location>
</feature>
<feature type="region of interest" description="Disordered" evidence="1">
    <location>
        <begin position="421"/>
        <end position="448"/>
    </location>
</feature>
<protein>
    <recommendedName>
        <fullName evidence="4">DUF2213 domain-containing protein</fullName>
    </recommendedName>
</protein>
<comment type="caution">
    <text evidence="2">The sequence shown here is derived from an EMBL/GenBank/DDBJ whole genome shotgun (WGS) entry which is preliminary data.</text>
</comment>
<organism evidence="2 3">
    <name type="scientific">Natrinema ejinorense</name>
    <dbReference type="NCBI Taxonomy" id="373386"/>
    <lineage>
        <taxon>Archaea</taxon>
        <taxon>Methanobacteriati</taxon>
        <taxon>Methanobacteriota</taxon>
        <taxon>Stenosarchaea group</taxon>
        <taxon>Halobacteria</taxon>
        <taxon>Halobacteriales</taxon>
        <taxon>Natrialbaceae</taxon>
        <taxon>Natrinema</taxon>
    </lineage>
</organism>
<feature type="compositionally biased region" description="Basic and acidic residues" evidence="1">
    <location>
        <begin position="424"/>
        <end position="433"/>
    </location>
</feature>
<keyword evidence="3" id="KW-1185">Reference proteome</keyword>
<feature type="region of interest" description="Disordered" evidence="1">
    <location>
        <begin position="224"/>
        <end position="287"/>
    </location>
</feature>
<dbReference type="OrthoDB" id="204605at2157"/>
<name>A0A2A5QR68_9EURY</name>
<feature type="region of interest" description="Disordered" evidence="1">
    <location>
        <begin position="303"/>
        <end position="338"/>
    </location>
</feature>
<evidence type="ECO:0008006" key="4">
    <source>
        <dbReference type="Google" id="ProtNLM"/>
    </source>
</evidence>
<feature type="compositionally biased region" description="Basic and acidic residues" evidence="1">
    <location>
        <begin position="253"/>
        <end position="262"/>
    </location>
</feature>
<gene>
    <name evidence="2" type="ORF">CP557_01425</name>
</gene>